<organism evidence="1 2">
    <name type="scientific">Mesorhizobium australicum</name>
    <dbReference type="NCBI Taxonomy" id="536018"/>
    <lineage>
        <taxon>Bacteria</taxon>
        <taxon>Pseudomonadati</taxon>
        <taxon>Pseudomonadota</taxon>
        <taxon>Alphaproteobacteria</taxon>
        <taxon>Hyphomicrobiales</taxon>
        <taxon>Phyllobacteriaceae</taxon>
        <taxon>Mesorhizobium</taxon>
    </lineage>
</organism>
<proteinExistence type="predicted"/>
<evidence type="ECO:0000313" key="2">
    <source>
        <dbReference type="Proteomes" id="UP000193083"/>
    </source>
</evidence>
<accession>A0A1X7MZE8</accession>
<reference evidence="1 2" key="1">
    <citation type="submission" date="2017-04" db="EMBL/GenBank/DDBJ databases">
        <authorList>
            <person name="Afonso C.L."/>
            <person name="Miller P.J."/>
            <person name="Scott M.A."/>
            <person name="Spackman E."/>
            <person name="Goraichik I."/>
            <person name="Dimitrov K.M."/>
            <person name="Suarez D.L."/>
            <person name="Swayne D.E."/>
        </authorList>
    </citation>
    <scope>NUCLEOTIDE SEQUENCE [LARGE SCALE GENOMIC DNA]</scope>
    <source>
        <strain evidence="1 2">B5P</strain>
    </source>
</reference>
<gene>
    <name evidence="1" type="ORF">SAMN02982922_1029</name>
</gene>
<dbReference type="RefSeq" id="WP_085463161.1">
    <property type="nucleotide sequence ID" value="NZ_FXBL01000004.1"/>
</dbReference>
<dbReference type="Proteomes" id="UP000193083">
    <property type="component" value="Unassembled WGS sequence"/>
</dbReference>
<protein>
    <submittedName>
        <fullName evidence="1">Mobilisation protein (MobC)</fullName>
    </submittedName>
</protein>
<dbReference type="AlphaFoldDB" id="A0A1X7MZE8"/>
<sequence>MSLTETFNPATAEQVYRKPAAKPKKKRSAPFCLRLSVDDRARLAIEAAGAPLGAYIKTKVLGDTLPIRTRRTGLAVEDRTALAQVLALLGRSHLANNLNQLAHAVNIGALPMTPETEAELFAALRDVRDLRRLLLAALGLKPEAVQ</sequence>
<dbReference type="OrthoDB" id="8548224at2"/>
<name>A0A1X7MZE8_9HYPH</name>
<evidence type="ECO:0000313" key="1">
    <source>
        <dbReference type="EMBL" id="SMH30289.1"/>
    </source>
</evidence>
<dbReference type="EMBL" id="FXBL01000004">
    <property type="protein sequence ID" value="SMH30289.1"/>
    <property type="molecule type" value="Genomic_DNA"/>
</dbReference>
<keyword evidence="2" id="KW-1185">Reference proteome</keyword>